<feature type="region of interest" description="Disordered" evidence="1">
    <location>
        <begin position="28"/>
        <end position="52"/>
    </location>
</feature>
<proteinExistence type="predicted"/>
<keyword evidence="3" id="KW-1185">Reference proteome</keyword>
<feature type="compositionally biased region" description="Polar residues" evidence="1">
    <location>
        <begin position="28"/>
        <end position="45"/>
    </location>
</feature>
<gene>
    <name evidence="2" type="ORF">EJ06DRAFT_30912</name>
</gene>
<sequence>MPSDHWPRYSTAPAPPTRLTLVTLSSWPRPQTNHIGPSNLVPSNEHSQHRRASRPAAILVRMLGEHGEDLLALAAVLQAGCGAWVAQCTADWGQGLMAERAALGCDVPLLGG</sequence>
<evidence type="ECO:0000313" key="2">
    <source>
        <dbReference type="EMBL" id="KAF2405583.1"/>
    </source>
</evidence>
<organism evidence="2 3">
    <name type="scientific">Trichodelitschia bisporula</name>
    <dbReference type="NCBI Taxonomy" id="703511"/>
    <lineage>
        <taxon>Eukaryota</taxon>
        <taxon>Fungi</taxon>
        <taxon>Dikarya</taxon>
        <taxon>Ascomycota</taxon>
        <taxon>Pezizomycotina</taxon>
        <taxon>Dothideomycetes</taxon>
        <taxon>Dothideomycetes incertae sedis</taxon>
        <taxon>Phaeotrichales</taxon>
        <taxon>Phaeotrichaceae</taxon>
        <taxon>Trichodelitschia</taxon>
    </lineage>
</organism>
<reference evidence="2" key="1">
    <citation type="journal article" date="2020" name="Stud. Mycol.">
        <title>101 Dothideomycetes genomes: a test case for predicting lifestyles and emergence of pathogens.</title>
        <authorList>
            <person name="Haridas S."/>
            <person name="Albert R."/>
            <person name="Binder M."/>
            <person name="Bloem J."/>
            <person name="Labutti K."/>
            <person name="Salamov A."/>
            <person name="Andreopoulos B."/>
            <person name="Baker S."/>
            <person name="Barry K."/>
            <person name="Bills G."/>
            <person name="Bluhm B."/>
            <person name="Cannon C."/>
            <person name="Castanera R."/>
            <person name="Culley D."/>
            <person name="Daum C."/>
            <person name="Ezra D."/>
            <person name="Gonzalez J."/>
            <person name="Henrissat B."/>
            <person name="Kuo A."/>
            <person name="Liang C."/>
            <person name="Lipzen A."/>
            <person name="Lutzoni F."/>
            <person name="Magnuson J."/>
            <person name="Mondo S."/>
            <person name="Nolan M."/>
            <person name="Ohm R."/>
            <person name="Pangilinan J."/>
            <person name="Park H.-J."/>
            <person name="Ramirez L."/>
            <person name="Alfaro M."/>
            <person name="Sun H."/>
            <person name="Tritt A."/>
            <person name="Yoshinaga Y."/>
            <person name="Zwiers L.-H."/>
            <person name="Turgeon B."/>
            <person name="Goodwin S."/>
            <person name="Spatafora J."/>
            <person name="Crous P."/>
            <person name="Grigoriev I."/>
        </authorList>
    </citation>
    <scope>NUCLEOTIDE SEQUENCE</scope>
    <source>
        <strain evidence="2">CBS 262.69</strain>
    </source>
</reference>
<dbReference type="AlphaFoldDB" id="A0A6G1IB97"/>
<evidence type="ECO:0000256" key="1">
    <source>
        <dbReference type="SAM" id="MobiDB-lite"/>
    </source>
</evidence>
<evidence type="ECO:0000313" key="3">
    <source>
        <dbReference type="Proteomes" id="UP000799640"/>
    </source>
</evidence>
<protein>
    <submittedName>
        <fullName evidence="2">Uncharacterized protein</fullName>
    </submittedName>
</protein>
<name>A0A6G1IB97_9PEZI</name>
<dbReference type="Proteomes" id="UP000799640">
    <property type="component" value="Unassembled WGS sequence"/>
</dbReference>
<dbReference type="EMBL" id="ML996687">
    <property type="protein sequence ID" value="KAF2405583.1"/>
    <property type="molecule type" value="Genomic_DNA"/>
</dbReference>
<accession>A0A6G1IB97</accession>